<name>A0AAJ0PEF4_9PSED</name>
<reference evidence="1 2" key="1">
    <citation type="journal article" date="2016" name="Front. Microbiol.">
        <title>Genomic Resource of Rice Seed Associated Bacteria.</title>
        <authorList>
            <person name="Midha S."/>
            <person name="Bansal K."/>
            <person name="Sharma S."/>
            <person name="Kumar N."/>
            <person name="Patil P.P."/>
            <person name="Chaudhry V."/>
            <person name="Patil P.B."/>
        </authorList>
    </citation>
    <scope>NUCLEOTIDE SEQUENCE [LARGE SCALE GENOMIC DNA]</scope>
    <source>
        <strain evidence="1 2">NS96</strain>
    </source>
</reference>
<comment type="caution">
    <text evidence="1">The sequence shown here is derived from an EMBL/GenBank/DDBJ whole genome shotgun (WGS) entry which is preliminary data.</text>
</comment>
<dbReference type="EMBL" id="LDSN01000036">
    <property type="protein sequence ID" value="KTT16932.1"/>
    <property type="molecule type" value="Genomic_DNA"/>
</dbReference>
<evidence type="ECO:0000313" key="2">
    <source>
        <dbReference type="Proteomes" id="UP000071644"/>
    </source>
</evidence>
<dbReference type="Proteomes" id="UP000071644">
    <property type="component" value="Unassembled WGS sequence"/>
</dbReference>
<dbReference type="RefSeq" id="WP_058639056.1">
    <property type="nucleotide sequence ID" value="NZ_LDSN01000036.1"/>
</dbReference>
<accession>A0AAJ0PEF4</accession>
<dbReference type="Pfam" id="PF19925">
    <property type="entry name" value="DUF6388"/>
    <property type="match status" value="1"/>
</dbReference>
<protein>
    <submittedName>
        <fullName evidence="1">Uncharacterized protein</fullName>
    </submittedName>
</protein>
<gene>
    <name evidence="1" type="ORF">NS96R_14425</name>
</gene>
<dbReference type="AlphaFoldDB" id="A0AAJ0PEF4"/>
<sequence>MDTAERYEAARARFFNDNPWAVARSEQVDTAIVEACGMTVEEHREQQRKQIFAEAAQSLGIDVHEFVIRLAASSQQQAHEWRIENQKSLAAAVGID</sequence>
<evidence type="ECO:0000313" key="1">
    <source>
        <dbReference type="EMBL" id="KTT16932.1"/>
    </source>
</evidence>
<dbReference type="InterPro" id="IPR045662">
    <property type="entry name" value="DUF6388"/>
</dbReference>
<organism evidence="1 2">
    <name type="scientific">Pseudomonas parafulva</name>
    <dbReference type="NCBI Taxonomy" id="157782"/>
    <lineage>
        <taxon>Bacteria</taxon>
        <taxon>Pseudomonadati</taxon>
        <taxon>Pseudomonadota</taxon>
        <taxon>Gammaproteobacteria</taxon>
        <taxon>Pseudomonadales</taxon>
        <taxon>Pseudomonadaceae</taxon>
        <taxon>Pseudomonas</taxon>
    </lineage>
</organism>
<proteinExistence type="predicted"/>